<keyword evidence="1 2" id="KW-0732">Signal</keyword>
<gene>
    <name evidence="4" type="ORF">SAMN06265355_12713</name>
</gene>
<reference evidence="5" key="1">
    <citation type="submission" date="2017-06" db="EMBL/GenBank/DDBJ databases">
        <authorList>
            <person name="Varghese N."/>
            <person name="Submissions S."/>
        </authorList>
    </citation>
    <scope>NUCLEOTIDE SEQUENCE [LARGE SCALE GENOMIC DNA]</scope>
    <source>
        <strain evidence="5">DSM 44485</strain>
    </source>
</reference>
<dbReference type="PROSITE" id="PS00134">
    <property type="entry name" value="TRYPSIN_HIS"/>
    <property type="match status" value="1"/>
</dbReference>
<dbReference type="SUPFAM" id="SSF50494">
    <property type="entry name" value="Trypsin-like serine proteases"/>
    <property type="match status" value="1"/>
</dbReference>
<dbReference type="InterPro" id="IPR018114">
    <property type="entry name" value="TRYPSIN_HIS"/>
</dbReference>
<evidence type="ECO:0000313" key="4">
    <source>
        <dbReference type="EMBL" id="SNS73967.1"/>
    </source>
</evidence>
<dbReference type="InterPro" id="IPR001254">
    <property type="entry name" value="Trypsin_dom"/>
</dbReference>
<dbReference type="GO" id="GO:0004252">
    <property type="term" value="F:serine-type endopeptidase activity"/>
    <property type="evidence" value="ECO:0007669"/>
    <property type="project" value="InterPro"/>
</dbReference>
<evidence type="ECO:0000256" key="1">
    <source>
        <dbReference type="ARBA" id="ARBA00022729"/>
    </source>
</evidence>
<feature type="chain" id="PRO_5013325994" evidence="2">
    <location>
        <begin position="30"/>
        <end position="328"/>
    </location>
</feature>
<keyword evidence="5" id="KW-1185">Reference proteome</keyword>
<dbReference type="EMBL" id="FZNP01000027">
    <property type="protein sequence ID" value="SNS73967.1"/>
    <property type="molecule type" value="Genomic_DNA"/>
</dbReference>
<dbReference type="RefSeq" id="WP_089316773.1">
    <property type="nucleotide sequence ID" value="NZ_FZNP01000027.1"/>
</dbReference>
<dbReference type="Gene3D" id="2.40.10.10">
    <property type="entry name" value="Trypsin-like serine proteases"/>
    <property type="match status" value="2"/>
</dbReference>
<dbReference type="PANTHER" id="PTHR15462">
    <property type="entry name" value="SERINE PROTEASE"/>
    <property type="match status" value="1"/>
</dbReference>
<feature type="signal peptide" evidence="2">
    <location>
        <begin position="1"/>
        <end position="29"/>
    </location>
</feature>
<dbReference type="OrthoDB" id="3507155at2"/>
<protein>
    <submittedName>
        <fullName evidence="4">Trypsin</fullName>
    </submittedName>
</protein>
<evidence type="ECO:0000259" key="3">
    <source>
        <dbReference type="Pfam" id="PF00089"/>
    </source>
</evidence>
<dbReference type="InterPro" id="IPR050966">
    <property type="entry name" value="Glutamyl_endopeptidase"/>
</dbReference>
<evidence type="ECO:0000256" key="2">
    <source>
        <dbReference type="SAM" id="SignalP"/>
    </source>
</evidence>
<accession>A0A239GXV7</accession>
<dbReference type="AlphaFoldDB" id="A0A239GXV7"/>
<sequence length="328" mass="34779">MSITKTAVVGATTLASTALLAASVGTANAASAQSAHSTQVKTVMRAAVPASDAQGRTMADTSTSVRISAAESGSASRYWTERRMAAATPLDLEDGAATGQQLTAQSIPVSKPFGGVPTVGALFSNDGHGDHYCTASVVHSSSQRLLITAAHCIHGGLGKTYRRNVVFVPKYDRGHRPYGMWTAGMLMVEKRWASKSDPDLDFGFIALNTRNGTTIQKAVGYNKLSINRGVGRTVDVFGYPDARERPISCHTKTARYSKYQIRMDCTGFTRGTSGSPWLLGYNGKTHTGSINGVIGGFHTGGHTASRSYSAYFDKDVANLRSAADKRAS</sequence>
<dbReference type="InterPro" id="IPR043504">
    <property type="entry name" value="Peptidase_S1_PA_chymotrypsin"/>
</dbReference>
<proteinExistence type="predicted"/>
<dbReference type="InterPro" id="IPR009003">
    <property type="entry name" value="Peptidase_S1_PA"/>
</dbReference>
<name>A0A239GXV7_9ACTN</name>
<organism evidence="4 5">
    <name type="scientific">Actinomadura mexicana</name>
    <dbReference type="NCBI Taxonomy" id="134959"/>
    <lineage>
        <taxon>Bacteria</taxon>
        <taxon>Bacillati</taxon>
        <taxon>Actinomycetota</taxon>
        <taxon>Actinomycetes</taxon>
        <taxon>Streptosporangiales</taxon>
        <taxon>Thermomonosporaceae</taxon>
        <taxon>Actinomadura</taxon>
    </lineage>
</organism>
<dbReference type="Proteomes" id="UP000198420">
    <property type="component" value="Unassembled WGS sequence"/>
</dbReference>
<feature type="domain" description="Peptidase S1" evidence="3">
    <location>
        <begin position="116"/>
        <end position="279"/>
    </location>
</feature>
<dbReference type="PANTHER" id="PTHR15462:SF8">
    <property type="entry name" value="SERINE PROTEASE"/>
    <property type="match status" value="1"/>
</dbReference>
<dbReference type="GO" id="GO:0006508">
    <property type="term" value="P:proteolysis"/>
    <property type="evidence" value="ECO:0007669"/>
    <property type="project" value="InterPro"/>
</dbReference>
<evidence type="ECO:0000313" key="5">
    <source>
        <dbReference type="Proteomes" id="UP000198420"/>
    </source>
</evidence>
<dbReference type="Pfam" id="PF00089">
    <property type="entry name" value="Trypsin"/>
    <property type="match status" value="1"/>
</dbReference>